<feature type="domain" description="DUF7159" evidence="2">
    <location>
        <begin position="2"/>
        <end position="228"/>
    </location>
</feature>
<dbReference type="Pfam" id="PF23717">
    <property type="entry name" value="DUF7159"/>
    <property type="match status" value="1"/>
</dbReference>
<reference evidence="3 4" key="1">
    <citation type="journal article" date="2023" name="Microbiol. Resour. Announc.">
        <title>Complete Genome Sequence of Mycobacterium wuenschmanii, a novel Nontuberculous Mycobacterium Isolated from a captive population of Amazon Milk Frogs.</title>
        <authorList>
            <person name="Hicks J."/>
            <person name="Zeineldin M."/>
            <person name="Ward H."/>
            <person name="Wuenschmann A."/>
            <person name="Camp P."/>
            <person name="Farrell D."/>
            <person name="Lehman K."/>
            <person name="Thacker T."/>
            <person name="Cuthbert E."/>
        </authorList>
    </citation>
    <scope>NUCLEOTIDE SEQUENCE [LARGE SCALE GENOMIC DNA]</scope>
    <source>
        <strain evidence="3 4">Wuenschmanii</strain>
    </source>
</reference>
<keyword evidence="4" id="KW-1185">Reference proteome</keyword>
<dbReference type="RefSeq" id="WP_285189577.1">
    <property type="nucleotide sequence ID" value="NZ_CP126981.1"/>
</dbReference>
<name>A0ABY8VZU8_9MYCO</name>
<evidence type="ECO:0000259" key="2">
    <source>
        <dbReference type="Pfam" id="PF23717"/>
    </source>
</evidence>
<dbReference type="Proteomes" id="UP001236585">
    <property type="component" value="Chromosome"/>
</dbReference>
<feature type="compositionally biased region" description="Pro residues" evidence="1">
    <location>
        <begin position="343"/>
        <end position="363"/>
    </location>
</feature>
<feature type="region of interest" description="Disordered" evidence="1">
    <location>
        <begin position="298"/>
        <end position="392"/>
    </location>
</feature>
<evidence type="ECO:0000256" key="1">
    <source>
        <dbReference type="SAM" id="MobiDB-lite"/>
    </source>
</evidence>
<evidence type="ECO:0000313" key="3">
    <source>
        <dbReference type="EMBL" id="WIM89027.1"/>
    </source>
</evidence>
<feature type="compositionally biased region" description="Pro residues" evidence="1">
    <location>
        <begin position="380"/>
        <end position="392"/>
    </location>
</feature>
<dbReference type="InterPro" id="IPR055583">
    <property type="entry name" value="DUF7159"/>
</dbReference>
<organism evidence="3 4">
    <name type="scientific">Candidatus Mycobacterium wuenschmannii</name>
    <dbReference type="NCBI Taxonomy" id="3027808"/>
    <lineage>
        <taxon>Bacteria</taxon>
        <taxon>Bacillati</taxon>
        <taxon>Actinomycetota</taxon>
        <taxon>Actinomycetes</taxon>
        <taxon>Mycobacteriales</taxon>
        <taxon>Mycobacteriaceae</taxon>
        <taxon>Mycobacterium</taxon>
    </lineage>
</organism>
<feature type="compositionally biased region" description="Low complexity" evidence="1">
    <location>
        <begin position="325"/>
        <end position="342"/>
    </location>
</feature>
<accession>A0ABY8VZU8</accession>
<sequence length="392" mass="40553">MDTVAGLSLTSTSVGWVLVEGRDADGAILDHDDFDVHPTAGLQAVYTSEQANAAVLDAQAAAAELDQRLHVVGVTWSDECAAEAALLVESLTDAGFDNIVPVRLHDACDMLARAIAPVVGYDQAAVCVLDGDSTIVVMVDGEEGKPQTAIKQLSGGPGNLVHWLTTLFDRSSWQPGGIVIVGAQDEVDSLSARLATLPVPVIAQAGAELALARGAALVSAQATEFTDEEMLETIDSWRHDDDAARQRSYAGAVTMLAAGAVTFVASLSLALGPHLVPRHASEPPRPVAHRAVLAPLADAPAPPPAVKAPPARPVPQPVPEREPEVQQPVAAQAPVEVPAAAPVAPPAPPPPVAPPPEPPPNPHPLLTKLLQRLHGQDPDQQPPPPPPGAPSP</sequence>
<proteinExistence type="predicted"/>
<gene>
    <name evidence="3" type="ORF">PT015_06030</name>
</gene>
<protein>
    <recommendedName>
        <fullName evidence="2">DUF7159 domain-containing protein</fullName>
    </recommendedName>
</protein>
<dbReference type="EMBL" id="CP126981">
    <property type="protein sequence ID" value="WIM89027.1"/>
    <property type="molecule type" value="Genomic_DNA"/>
</dbReference>
<feature type="compositionally biased region" description="Pro residues" evidence="1">
    <location>
        <begin position="300"/>
        <end position="318"/>
    </location>
</feature>
<evidence type="ECO:0000313" key="4">
    <source>
        <dbReference type="Proteomes" id="UP001236585"/>
    </source>
</evidence>